<dbReference type="PANTHER" id="PTHR43103:SF3">
    <property type="entry name" value="ADP-L-GLYCERO-D-MANNO-HEPTOSE-6-EPIMERASE"/>
    <property type="match status" value="1"/>
</dbReference>
<dbReference type="Pfam" id="PF01370">
    <property type="entry name" value="Epimerase"/>
    <property type="match status" value="1"/>
</dbReference>
<protein>
    <submittedName>
        <fullName evidence="4">NAD(P)-dependent oxidoreductase</fullName>
    </submittedName>
</protein>
<organism evidence="4 5">
    <name type="scientific">Mesorhizobium liriopis</name>
    <dbReference type="NCBI Taxonomy" id="2953882"/>
    <lineage>
        <taxon>Bacteria</taxon>
        <taxon>Pseudomonadati</taxon>
        <taxon>Pseudomonadota</taxon>
        <taxon>Alphaproteobacteria</taxon>
        <taxon>Hyphomicrobiales</taxon>
        <taxon>Phyllobacteriaceae</taxon>
        <taxon>Mesorhizobium</taxon>
    </lineage>
</organism>
<keyword evidence="5" id="KW-1185">Reference proteome</keyword>
<dbReference type="InterPro" id="IPR036291">
    <property type="entry name" value="NAD(P)-bd_dom_sf"/>
</dbReference>
<feature type="domain" description="NAD-dependent epimerase/dehydratase" evidence="3">
    <location>
        <begin position="10"/>
        <end position="236"/>
    </location>
</feature>
<evidence type="ECO:0000313" key="5">
    <source>
        <dbReference type="Proteomes" id="UP001205906"/>
    </source>
</evidence>
<dbReference type="EMBL" id="JAMXQS010000003">
    <property type="protein sequence ID" value="MCO6049343.1"/>
    <property type="molecule type" value="Genomic_DNA"/>
</dbReference>
<dbReference type="Proteomes" id="UP001205906">
    <property type="component" value="Unassembled WGS sequence"/>
</dbReference>
<proteinExistence type="predicted"/>
<reference evidence="4 5" key="1">
    <citation type="submission" date="2022-06" db="EMBL/GenBank/DDBJ databases">
        <title>Mesorhizobium sp. strain RP14 Genome sequencing and assembly.</title>
        <authorList>
            <person name="Kim I."/>
        </authorList>
    </citation>
    <scope>NUCLEOTIDE SEQUENCE [LARGE SCALE GENOMIC DNA]</scope>
    <source>
        <strain evidence="5">RP14(2022)</strain>
    </source>
</reference>
<evidence type="ECO:0000313" key="4">
    <source>
        <dbReference type="EMBL" id="MCO6049343.1"/>
    </source>
</evidence>
<sequence>MTDALKSSRVVVTGAGGAIGGRLVRSLLEAGAHVTAVDLHLAHMAADPTKLRCVEADIADAGAVRAAVDGADIVYHLAYLMGEEANREPVAAARINAVGGTGLLQACSEVGIGRVILASSVTVFGSRSDYKADDLPLGDDAALLGAKGVAVYGAGKVYMELLAGFYAREHGITITGLRPGAVVGASRKNGRAKALANVVATAASGQIVSIPNGRAAFQAIHIDDVVGAFVALASVETNVLAGGRFFNLAGDYATMRSFCDEVAAQLPGSRFEIEDGNADELFGSVPQVLDEGVSKVVGYARHHRSLREAISAEIEEIGGSGNLSAA</sequence>
<gene>
    <name evidence="4" type="ORF">NGM99_06015</name>
</gene>
<dbReference type="PROSITE" id="PS00061">
    <property type="entry name" value="ADH_SHORT"/>
    <property type="match status" value="1"/>
</dbReference>
<comment type="caution">
    <text evidence="4">The sequence shown here is derived from an EMBL/GenBank/DDBJ whole genome shotgun (WGS) entry which is preliminary data.</text>
</comment>
<keyword evidence="1" id="KW-0521">NADP</keyword>
<evidence type="ECO:0000256" key="1">
    <source>
        <dbReference type="ARBA" id="ARBA00022857"/>
    </source>
</evidence>
<dbReference type="CDD" id="cd08946">
    <property type="entry name" value="SDR_e"/>
    <property type="match status" value="1"/>
</dbReference>
<dbReference type="PANTHER" id="PTHR43103">
    <property type="entry name" value="NUCLEOSIDE-DIPHOSPHATE-SUGAR EPIMERASE"/>
    <property type="match status" value="1"/>
</dbReference>
<dbReference type="RefSeq" id="WP_252817090.1">
    <property type="nucleotide sequence ID" value="NZ_JAMXQS010000003.1"/>
</dbReference>
<dbReference type="InterPro" id="IPR001509">
    <property type="entry name" value="Epimerase_deHydtase"/>
</dbReference>
<dbReference type="Gene3D" id="3.40.50.720">
    <property type="entry name" value="NAD(P)-binding Rossmann-like Domain"/>
    <property type="match status" value="1"/>
</dbReference>
<dbReference type="SUPFAM" id="SSF51735">
    <property type="entry name" value="NAD(P)-binding Rossmann-fold domains"/>
    <property type="match status" value="1"/>
</dbReference>
<evidence type="ECO:0000256" key="2">
    <source>
        <dbReference type="ARBA" id="ARBA00023277"/>
    </source>
</evidence>
<dbReference type="InterPro" id="IPR020904">
    <property type="entry name" value="Sc_DH/Rdtase_CS"/>
</dbReference>
<keyword evidence="2" id="KW-0119">Carbohydrate metabolism</keyword>
<accession>A0ABT1C4A0</accession>
<evidence type="ECO:0000259" key="3">
    <source>
        <dbReference type="Pfam" id="PF01370"/>
    </source>
</evidence>
<name>A0ABT1C4A0_9HYPH</name>